<dbReference type="AlphaFoldDB" id="A0A934ICT4"/>
<accession>A0A934ICT4</accession>
<dbReference type="NCBIfam" id="NF005559">
    <property type="entry name" value="PRK07231.1"/>
    <property type="match status" value="1"/>
</dbReference>
<dbReference type="Gene3D" id="3.40.50.720">
    <property type="entry name" value="NAD(P)-binding Rossmann-like Domain"/>
    <property type="match status" value="1"/>
</dbReference>
<gene>
    <name evidence="3" type="ORF">JCR33_00605</name>
</gene>
<dbReference type="Pfam" id="PF13561">
    <property type="entry name" value="adh_short_C2"/>
    <property type="match status" value="1"/>
</dbReference>
<dbReference type="SUPFAM" id="SSF51735">
    <property type="entry name" value="NAD(P)-binding Rossmann-fold domains"/>
    <property type="match status" value="1"/>
</dbReference>
<dbReference type="RefSeq" id="WP_198880070.1">
    <property type="nucleotide sequence ID" value="NZ_JAEKJA010000001.1"/>
</dbReference>
<dbReference type="GO" id="GO:0016616">
    <property type="term" value="F:oxidoreductase activity, acting on the CH-OH group of donors, NAD or NADP as acceptor"/>
    <property type="evidence" value="ECO:0007669"/>
    <property type="project" value="UniProtKB-ARBA"/>
</dbReference>
<keyword evidence="4" id="KW-1185">Reference proteome</keyword>
<comment type="similarity">
    <text evidence="1">Belongs to the short-chain dehydrogenases/reductases (SDR) family.</text>
</comment>
<comment type="caution">
    <text evidence="3">The sequence shown here is derived from an EMBL/GenBank/DDBJ whole genome shotgun (WGS) entry which is preliminary data.</text>
</comment>
<protein>
    <submittedName>
        <fullName evidence="3">SDR family oxidoreductase</fullName>
    </submittedName>
</protein>
<dbReference type="GO" id="GO:0030497">
    <property type="term" value="P:fatty acid elongation"/>
    <property type="evidence" value="ECO:0007669"/>
    <property type="project" value="TreeGrafter"/>
</dbReference>
<evidence type="ECO:0000313" key="4">
    <source>
        <dbReference type="Proteomes" id="UP000609531"/>
    </source>
</evidence>
<dbReference type="SMART" id="SM00822">
    <property type="entry name" value="PKS_KR"/>
    <property type="match status" value="1"/>
</dbReference>
<dbReference type="PRINTS" id="PR00080">
    <property type="entry name" value="SDRFAMILY"/>
</dbReference>
<dbReference type="Proteomes" id="UP000609531">
    <property type="component" value="Unassembled WGS sequence"/>
</dbReference>
<dbReference type="InterPro" id="IPR036291">
    <property type="entry name" value="NAD(P)-bd_dom_sf"/>
</dbReference>
<dbReference type="InterPro" id="IPR057326">
    <property type="entry name" value="KR_dom"/>
</dbReference>
<dbReference type="PANTHER" id="PTHR42760:SF135">
    <property type="entry name" value="BLL7886 PROTEIN"/>
    <property type="match status" value="1"/>
</dbReference>
<feature type="domain" description="Ketoreductase" evidence="2">
    <location>
        <begin position="7"/>
        <end position="186"/>
    </location>
</feature>
<proteinExistence type="inferred from homology"/>
<dbReference type="FunFam" id="3.40.50.720:FF:000084">
    <property type="entry name" value="Short-chain dehydrogenase reductase"/>
    <property type="match status" value="1"/>
</dbReference>
<dbReference type="EMBL" id="JAEKJA010000001">
    <property type="protein sequence ID" value="MBJ3774169.1"/>
    <property type="molecule type" value="Genomic_DNA"/>
</dbReference>
<dbReference type="InterPro" id="IPR020904">
    <property type="entry name" value="Sc_DH/Rdtase_CS"/>
</dbReference>
<name>A0A934ICT4_9HYPH</name>
<dbReference type="PROSITE" id="PS00061">
    <property type="entry name" value="ADH_SHORT"/>
    <property type="match status" value="1"/>
</dbReference>
<organism evidence="3 4">
    <name type="scientific">Acuticoccus mangrovi</name>
    <dbReference type="NCBI Taxonomy" id="2796142"/>
    <lineage>
        <taxon>Bacteria</taxon>
        <taxon>Pseudomonadati</taxon>
        <taxon>Pseudomonadota</taxon>
        <taxon>Alphaproteobacteria</taxon>
        <taxon>Hyphomicrobiales</taxon>
        <taxon>Amorphaceae</taxon>
        <taxon>Acuticoccus</taxon>
    </lineage>
</organism>
<dbReference type="PANTHER" id="PTHR42760">
    <property type="entry name" value="SHORT-CHAIN DEHYDROGENASES/REDUCTASES FAMILY MEMBER"/>
    <property type="match status" value="1"/>
</dbReference>
<dbReference type="InterPro" id="IPR002347">
    <property type="entry name" value="SDR_fam"/>
</dbReference>
<evidence type="ECO:0000256" key="1">
    <source>
        <dbReference type="ARBA" id="ARBA00006484"/>
    </source>
</evidence>
<evidence type="ECO:0000313" key="3">
    <source>
        <dbReference type="EMBL" id="MBJ3774169.1"/>
    </source>
</evidence>
<dbReference type="PRINTS" id="PR00081">
    <property type="entry name" value="GDHRDH"/>
</dbReference>
<evidence type="ECO:0000259" key="2">
    <source>
        <dbReference type="SMART" id="SM00822"/>
    </source>
</evidence>
<sequence>MEGVRGSVAVVTGAGQGNGRAIALGLARAGAHVAVADIDGETARKTADEIVAAGGHAIAVAVDVADKAACAAVAETVKAELGEAAILVNNAGIIRREPFVAEGFDEGWDRIFRVNVDGSRNMVRAFLPQLTATKGRIVNLGSIMSVIAGPNISAYAASKGAILQFTRALAAELADVGIRVNAIAPGVIATPMTETTRANPTAIGRFMDHTPMKRVGEAEELVGPVLFLASKMSSYVTGALLPVDGGYLVQ</sequence>
<reference evidence="3" key="1">
    <citation type="submission" date="2020-12" db="EMBL/GenBank/DDBJ databases">
        <title>Bacterial taxonomy.</title>
        <authorList>
            <person name="Pan X."/>
        </authorList>
    </citation>
    <scope>NUCLEOTIDE SEQUENCE</scope>
    <source>
        <strain evidence="3">B2012</strain>
    </source>
</reference>